<protein>
    <submittedName>
        <fullName evidence="6">Phytoene desaturase</fullName>
    </submittedName>
</protein>
<gene>
    <name evidence="6" type="ORF">ATJ97_1618</name>
</gene>
<comment type="similarity">
    <text evidence="4">Belongs to the carotenoid/retinoid oxidoreductase family.</text>
</comment>
<dbReference type="Pfam" id="PF01593">
    <property type="entry name" value="Amino_oxidase"/>
    <property type="match status" value="1"/>
</dbReference>
<dbReference type="Proteomes" id="UP000222106">
    <property type="component" value="Unassembled WGS sequence"/>
</dbReference>
<dbReference type="SUPFAM" id="SSF51905">
    <property type="entry name" value="FAD/NAD(P)-binding domain"/>
    <property type="match status" value="1"/>
</dbReference>
<comment type="caution">
    <text evidence="6">The sequence shown here is derived from an EMBL/GenBank/DDBJ whole genome shotgun (WGS) entry which is preliminary data.</text>
</comment>
<comment type="pathway">
    <text evidence="1 4">Carotenoid biosynthesis.</text>
</comment>
<evidence type="ECO:0000313" key="6">
    <source>
        <dbReference type="EMBL" id="PFG39123.1"/>
    </source>
</evidence>
<dbReference type="Gene3D" id="3.50.50.60">
    <property type="entry name" value="FAD/NAD(P)-binding domain"/>
    <property type="match status" value="2"/>
</dbReference>
<dbReference type="PANTHER" id="PTHR43734:SF1">
    <property type="entry name" value="PHYTOENE DESATURASE"/>
    <property type="match status" value="1"/>
</dbReference>
<keyword evidence="3 4" id="KW-0560">Oxidoreductase</keyword>
<accession>A0A2A9EJY6</accession>
<feature type="domain" description="Amine oxidase" evidence="5">
    <location>
        <begin position="48"/>
        <end position="551"/>
    </location>
</feature>
<dbReference type="OrthoDB" id="9774675at2"/>
<dbReference type="InterPro" id="IPR002937">
    <property type="entry name" value="Amino_oxidase"/>
</dbReference>
<evidence type="ECO:0000256" key="4">
    <source>
        <dbReference type="RuleBase" id="RU362075"/>
    </source>
</evidence>
<dbReference type="InterPro" id="IPR014105">
    <property type="entry name" value="Carotenoid/retinoid_OxRdtase"/>
</dbReference>
<dbReference type="RefSeq" id="WP_098483283.1">
    <property type="nucleotide sequence ID" value="NZ_PDJI01000004.1"/>
</dbReference>
<sequence>MSATVPQQLSGAAPLPARAALSTAGASSPTAGDGGRRRRTAVVVGGGIAGLASAALLAGDGYDVELLEQREALGGRAGTWERDGFRFDTGPSWYLMPEVFDHFFALLGTSAAEQLDLTLLDPGYRVFFEDHAQPVDVRADLEANVATFEVLEPGAGERLRRYLDSAREAYDLATQRFLYTSFESLTTLARPDVLRRSRRLVELLLRPLGAHVARHFADPRLRQILGYPAVFLGSSPDRAPSMYHLMSHLDLADGVLYPQGGLTRLVEAVARLAEREGATLRTGATVTALTTADLPGRRRGRAARVRRTGSHRARVTGVRWRDASGAEHVSAADVVVGAADLHHLETELLPPRLRTYPQRYWDRRDPGPGAVLVYLGVRGELPQLEHHSLFFTADWDRNFADIFGRERRVPDPASAYVCTPSRTDPTVAPPGHENVFVLVPVPADPGLGRGGVDGTGDPAVERAADAAIDQVAAWAGIPDLRERIVVRRTVGPGDFAADLNAWSGGALGPAHTLRQSAFLRGRNASRRVAGLYYAGSSTIPGVGLPMCLISAEILLKRLRGDRNTEPTAVAR</sequence>
<dbReference type="GO" id="GO:0016117">
    <property type="term" value="P:carotenoid biosynthetic process"/>
    <property type="evidence" value="ECO:0007669"/>
    <property type="project" value="UniProtKB-KW"/>
</dbReference>
<reference evidence="6 7" key="1">
    <citation type="submission" date="2017-10" db="EMBL/GenBank/DDBJ databases">
        <title>Sequencing the genomes of 1000 actinobacteria strains.</title>
        <authorList>
            <person name="Klenk H.-P."/>
        </authorList>
    </citation>
    <scope>NUCLEOTIDE SEQUENCE [LARGE SCALE GENOMIC DNA]</scope>
    <source>
        <strain evidence="6 7">DSM 21838</strain>
    </source>
</reference>
<evidence type="ECO:0000256" key="3">
    <source>
        <dbReference type="ARBA" id="ARBA00023002"/>
    </source>
</evidence>
<dbReference type="AlphaFoldDB" id="A0A2A9EJY6"/>
<evidence type="ECO:0000256" key="1">
    <source>
        <dbReference type="ARBA" id="ARBA00004829"/>
    </source>
</evidence>
<evidence type="ECO:0000313" key="7">
    <source>
        <dbReference type="Proteomes" id="UP000222106"/>
    </source>
</evidence>
<keyword evidence="2 4" id="KW-0125">Carotenoid biosynthesis</keyword>
<dbReference type="NCBIfam" id="TIGR02734">
    <property type="entry name" value="crtI_fam"/>
    <property type="match status" value="1"/>
</dbReference>
<organism evidence="6 7">
    <name type="scientific">Georgenia soli</name>
    <dbReference type="NCBI Taxonomy" id="638953"/>
    <lineage>
        <taxon>Bacteria</taxon>
        <taxon>Bacillati</taxon>
        <taxon>Actinomycetota</taxon>
        <taxon>Actinomycetes</taxon>
        <taxon>Micrococcales</taxon>
        <taxon>Bogoriellaceae</taxon>
        <taxon>Georgenia</taxon>
    </lineage>
</organism>
<keyword evidence="7" id="KW-1185">Reference proteome</keyword>
<evidence type="ECO:0000259" key="5">
    <source>
        <dbReference type="Pfam" id="PF01593"/>
    </source>
</evidence>
<dbReference type="EMBL" id="PDJI01000004">
    <property type="protein sequence ID" value="PFG39123.1"/>
    <property type="molecule type" value="Genomic_DNA"/>
</dbReference>
<name>A0A2A9EJY6_9MICO</name>
<proteinExistence type="inferred from homology"/>
<evidence type="ECO:0000256" key="2">
    <source>
        <dbReference type="ARBA" id="ARBA00022746"/>
    </source>
</evidence>
<dbReference type="InterPro" id="IPR036188">
    <property type="entry name" value="FAD/NAD-bd_sf"/>
</dbReference>
<dbReference type="PANTHER" id="PTHR43734">
    <property type="entry name" value="PHYTOENE DESATURASE"/>
    <property type="match status" value="1"/>
</dbReference>
<dbReference type="GO" id="GO:0016491">
    <property type="term" value="F:oxidoreductase activity"/>
    <property type="evidence" value="ECO:0007669"/>
    <property type="project" value="UniProtKB-KW"/>
</dbReference>